<keyword evidence="8" id="KW-1185">Reference proteome</keyword>
<sequence length="426" mass="46222">MTQQIEAAPPEPVAASPSGRRWWIVWALFGSTVLNYFNRQTLSVLAPLISQQLHLSHSELSRIFAAFQVSYALMWLLGGIALDIVGTRLGLSLAVIWWSVVSLATSFANSVASFGVLRFLLGIGEGFNWPGASKTVAEVFPPQERGLAVAIFDSGSSVGGALAAFCIPWIALRFGWRSAFAFSGILGFAWLAWWLLVYPRPVKTLQSGAGGEQAFLRSMRLWLPTLKRRETWAVVLGRSLTDPVWWFYVFWLPQYLSDARGFSLERIALFAWIPFVAADAGNFAAGLVSGWLIRRKMPVMRARKLVCVVSCIPMLAGIPAASVHSPFWALALICLALFGYASWSTMGLTLPSDLFPPEVVGSVTGLSGLGAGAVSTLFTLLIGALVDRFSYSPAFVAAGLMPLLATFIILVLIRPDQAASAERTSA</sequence>
<dbReference type="InterPro" id="IPR020846">
    <property type="entry name" value="MFS_dom"/>
</dbReference>
<evidence type="ECO:0000256" key="1">
    <source>
        <dbReference type="ARBA" id="ARBA00004141"/>
    </source>
</evidence>
<evidence type="ECO:0000256" key="3">
    <source>
        <dbReference type="ARBA" id="ARBA00022989"/>
    </source>
</evidence>
<evidence type="ECO:0000256" key="4">
    <source>
        <dbReference type="ARBA" id="ARBA00023136"/>
    </source>
</evidence>
<dbReference type="PANTHER" id="PTHR11662:SF285">
    <property type="entry name" value="HEXURONATE TRANSPORTER"/>
    <property type="match status" value="1"/>
</dbReference>
<feature type="transmembrane region" description="Helical" evidence="5">
    <location>
        <begin position="271"/>
        <end position="293"/>
    </location>
</feature>
<feature type="transmembrane region" description="Helical" evidence="5">
    <location>
        <begin position="362"/>
        <end position="385"/>
    </location>
</feature>
<feature type="domain" description="Major facilitator superfamily (MFS) profile" evidence="6">
    <location>
        <begin position="24"/>
        <end position="417"/>
    </location>
</feature>
<evidence type="ECO:0000259" key="6">
    <source>
        <dbReference type="PROSITE" id="PS50850"/>
    </source>
</evidence>
<dbReference type="AlphaFoldDB" id="A0A7S7NPE6"/>
<dbReference type="EMBL" id="CP063849">
    <property type="protein sequence ID" value="QOY87289.1"/>
    <property type="molecule type" value="Genomic_DNA"/>
</dbReference>
<dbReference type="CDD" id="cd17319">
    <property type="entry name" value="MFS_ExuT_GudP_like"/>
    <property type="match status" value="1"/>
</dbReference>
<keyword evidence="2 5" id="KW-0812">Transmembrane</keyword>
<evidence type="ECO:0000313" key="8">
    <source>
        <dbReference type="Proteomes" id="UP000593892"/>
    </source>
</evidence>
<dbReference type="KEGG" id="pfer:IRI77_31730"/>
<dbReference type="PROSITE" id="PS50850">
    <property type="entry name" value="MFS"/>
    <property type="match status" value="1"/>
</dbReference>
<organism evidence="7 8">
    <name type="scientific">Paludibaculum fermentans</name>
    <dbReference type="NCBI Taxonomy" id="1473598"/>
    <lineage>
        <taxon>Bacteria</taxon>
        <taxon>Pseudomonadati</taxon>
        <taxon>Acidobacteriota</taxon>
        <taxon>Terriglobia</taxon>
        <taxon>Bryobacterales</taxon>
        <taxon>Bryobacteraceae</taxon>
        <taxon>Paludibaculum</taxon>
    </lineage>
</organism>
<feature type="transmembrane region" description="Helical" evidence="5">
    <location>
        <begin position="327"/>
        <end position="350"/>
    </location>
</feature>
<name>A0A7S7NPE6_PALFE</name>
<evidence type="ECO:0000256" key="2">
    <source>
        <dbReference type="ARBA" id="ARBA00022692"/>
    </source>
</evidence>
<feature type="transmembrane region" description="Helical" evidence="5">
    <location>
        <begin position="147"/>
        <end position="172"/>
    </location>
</feature>
<dbReference type="InterPro" id="IPR050382">
    <property type="entry name" value="MFS_Na/Anion_cotransporter"/>
</dbReference>
<evidence type="ECO:0000313" key="7">
    <source>
        <dbReference type="EMBL" id="QOY87289.1"/>
    </source>
</evidence>
<keyword evidence="3 5" id="KW-1133">Transmembrane helix</keyword>
<feature type="transmembrane region" description="Helical" evidence="5">
    <location>
        <begin position="178"/>
        <end position="197"/>
    </location>
</feature>
<proteinExistence type="predicted"/>
<comment type="subcellular location">
    <subcellularLocation>
        <location evidence="1">Membrane</location>
        <topology evidence="1">Multi-pass membrane protein</topology>
    </subcellularLocation>
</comment>
<dbReference type="InterPro" id="IPR011701">
    <property type="entry name" value="MFS"/>
</dbReference>
<feature type="transmembrane region" description="Helical" evidence="5">
    <location>
        <begin position="94"/>
        <end position="121"/>
    </location>
</feature>
<protein>
    <submittedName>
        <fullName evidence="7">MFS transporter</fullName>
    </submittedName>
</protein>
<feature type="transmembrane region" description="Helical" evidence="5">
    <location>
        <begin position="305"/>
        <end position="321"/>
    </location>
</feature>
<dbReference type="SUPFAM" id="SSF103473">
    <property type="entry name" value="MFS general substrate transporter"/>
    <property type="match status" value="1"/>
</dbReference>
<dbReference type="PANTHER" id="PTHR11662">
    <property type="entry name" value="SOLUTE CARRIER FAMILY 17"/>
    <property type="match status" value="1"/>
</dbReference>
<dbReference type="GO" id="GO:0015134">
    <property type="term" value="F:hexuronate transmembrane transporter activity"/>
    <property type="evidence" value="ECO:0007669"/>
    <property type="project" value="TreeGrafter"/>
</dbReference>
<dbReference type="RefSeq" id="WP_194448958.1">
    <property type="nucleotide sequence ID" value="NZ_CP063849.1"/>
</dbReference>
<feature type="transmembrane region" description="Helical" evidence="5">
    <location>
        <begin position="391"/>
        <end position="413"/>
    </location>
</feature>
<gene>
    <name evidence="7" type="ORF">IRI77_31730</name>
</gene>
<keyword evidence="4 5" id="KW-0472">Membrane</keyword>
<feature type="transmembrane region" description="Helical" evidence="5">
    <location>
        <begin position="59"/>
        <end position="82"/>
    </location>
</feature>
<dbReference type="InterPro" id="IPR036259">
    <property type="entry name" value="MFS_trans_sf"/>
</dbReference>
<feature type="transmembrane region" description="Helical" evidence="5">
    <location>
        <begin position="232"/>
        <end position="251"/>
    </location>
</feature>
<dbReference type="GO" id="GO:0016020">
    <property type="term" value="C:membrane"/>
    <property type="evidence" value="ECO:0007669"/>
    <property type="project" value="UniProtKB-SubCell"/>
</dbReference>
<dbReference type="Pfam" id="PF07690">
    <property type="entry name" value="MFS_1"/>
    <property type="match status" value="1"/>
</dbReference>
<accession>A0A7S7NPE6</accession>
<dbReference type="Gene3D" id="1.20.1250.20">
    <property type="entry name" value="MFS general substrate transporter like domains"/>
    <property type="match status" value="2"/>
</dbReference>
<reference evidence="7 8" key="1">
    <citation type="submission" date="2020-10" db="EMBL/GenBank/DDBJ databases">
        <title>Complete genome sequence of Paludibaculum fermentans P105T, a facultatively anaerobic acidobacterium capable of dissimilatory Fe(III) reduction.</title>
        <authorList>
            <person name="Dedysh S.N."/>
            <person name="Beletsky A.V."/>
            <person name="Kulichevskaya I.S."/>
            <person name="Mardanov A.V."/>
            <person name="Ravin N.V."/>
        </authorList>
    </citation>
    <scope>NUCLEOTIDE SEQUENCE [LARGE SCALE GENOMIC DNA]</scope>
    <source>
        <strain evidence="7 8">P105</strain>
    </source>
</reference>
<evidence type="ECO:0000256" key="5">
    <source>
        <dbReference type="SAM" id="Phobius"/>
    </source>
</evidence>
<dbReference type="Proteomes" id="UP000593892">
    <property type="component" value="Chromosome"/>
</dbReference>